<evidence type="ECO:0000313" key="1">
    <source>
        <dbReference type="EMBL" id="SDH70800.1"/>
    </source>
</evidence>
<dbReference type="EMBL" id="FNDJ01000003">
    <property type="protein sequence ID" value="SDH70800.1"/>
    <property type="molecule type" value="Genomic_DNA"/>
</dbReference>
<gene>
    <name evidence="1" type="ORF">SAMN05421869_10330</name>
</gene>
<accession>A0A1G8ELQ7</accession>
<organism evidence="1 2">
    <name type="scientific">Nonomuraea jiangxiensis</name>
    <dbReference type="NCBI Taxonomy" id="633440"/>
    <lineage>
        <taxon>Bacteria</taxon>
        <taxon>Bacillati</taxon>
        <taxon>Actinomycetota</taxon>
        <taxon>Actinomycetes</taxon>
        <taxon>Streptosporangiales</taxon>
        <taxon>Streptosporangiaceae</taxon>
        <taxon>Nonomuraea</taxon>
    </lineage>
</organism>
<dbReference type="AlphaFoldDB" id="A0A1G8ELQ7"/>
<dbReference type="OrthoDB" id="3530575at2"/>
<dbReference type="Proteomes" id="UP000199202">
    <property type="component" value="Unassembled WGS sequence"/>
</dbReference>
<evidence type="ECO:0000313" key="2">
    <source>
        <dbReference type="Proteomes" id="UP000199202"/>
    </source>
</evidence>
<dbReference type="STRING" id="633440.SAMN05421869_10330"/>
<reference evidence="1 2" key="1">
    <citation type="submission" date="2016-10" db="EMBL/GenBank/DDBJ databases">
        <authorList>
            <person name="de Groot N.N."/>
        </authorList>
    </citation>
    <scope>NUCLEOTIDE SEQUENCE [LARGE SCALE GENOMIC DNA]</scope>
    <source>
        <strain evidence="1 2">CGMCC 4.6533</strain>
    </source>
</reference>
<dbReference type="RefSeq" id="WP_143043607.1">
    <property type="nucleotide sequence ID" value="NZ_FNDJ01000003.1"/>
</dbReference>
<name>A0A1G8ELQ7_9ACTN</name>
<protein>
    <submittedName>
        <fullName evidence="1">Uncharacterized protein</fullName>
    </submittedName>
</protein>
<keyword evidence="2" id="KW-1185">Reference proteome</keyword>
<sequence length="300" mass="33086">MASRRSARARKWRSRHDESHSMRLAIGDLARAAAAPGWSRLTVHRAQTGQYARTTVTRDGQEIAVAGLDDPFQRLRELAYRADAGTWFTCELVFSPGTRGYTGHVDSAAPPFEDVPPVAALAELTTFPRPEPPGWLLAALPTAAPIGLPTTYGDHYERRSLMHREPPPPPPPISGTLSYLPATTLTVRAFEHGRRHGRNHFHLTDQAGHHADERLVVLSGEDVYWVARHGERVTDRGVRSITLDGGTLRLELTPEAADALETETSFETHLDLPPETIDALRTVLPGMLRTVTDAPRLIGF</sequence>
<proteinExistence type="predicted"/>